<evidence type="ECO:0000313" key="5">
    <source>
        <dbReference type="EMBL" id="MBP1465352.1"/>
    </source>
</evidence>
<evidence type="ECO:0000313" key="6">
    <source>
        <dbReference type="Proteomes" id="UP001193081"/>
    </source>
</evidence>
<feature type="DNA-binding region" description="OmpR/PhoB-type" evidence="2">
    <location>
        <begin position="105"/>
        <end position="208"/>
    </location>
</feature>
<dbReference type="InterPro" id="IPR001867">
    <property type="entry name" value="OmpR/PhoB-type_DNA-bd"/>
</dbReference>
<dbReference type="SUPFAM" id="SSF49879">
    <property type="entry name" value="SMAD/FHA domain"/>
    <property type="match status" value="1"/>
</dbReference>
<accession>A0ABS4D7E1</accession>
<dbReference type="InterPro" id="IPR008984">
    <property type="entry name" value="SMAD_FHA_dom_sf"/>
</dbReference>
<reference evidence="5 6" key="1">
    <citation type="submission" date="2021-03" db="EMBL/GenBank/DDBJ databases">
        <authorList>
            <person name="Grouzdev D.S."/>
        </authorList>
    </citation>
    <scope>NUCLEOTIDE SEQUENCE [LARGE SCALE GENOMIC DNA]</scope>
    <source>
        <strain evidence="5 6">M50-1</strain>
    </source>
</reference>
<dbReference type="CDD" id="cd00383">
    <property type="entry name" value="trans_reg_C"/>
    <property type="match status" value="1"/>
</dbReference>
<dbReference type="InterPro" id="IPR036388">
    <property type="entry name" value="WH-like_DNA-bd_sf"/>
</dbReference>
<comment type="caution">
    <text evidence="5">The sequence shown here is derived from an EMBL/GenBank/DDBJ whole genome shotgun (WGS) entry which is preliminary data.</text>
</comment>
<dbReference type="RefSeq" id="WP_135477400.1">
    <property type="nucleotide sequence ID" value="NZ_SIJK02000008.1"/>
</dbReference>
<evidence type="ECO:0000256" key="2">
    <source>
        <dbReference type="PROSITE-ProRule" id="PRU01091"/>
    </source>
</evidence>
<feature type="domain" description="FHA" evidence="3">
    <location>
        <begin position="30"/>
        <end position="79"/>
    </location>
</feature>
<dbReference type="InterPro" id="IPR016032">
    <property type="entry name" value="Sig_transdc_resp-reg_C-effctor"/>
</dbReference>
<dbReference type="SUPFAM" id="SSF46894">
    <property type="entry name" value="C-terminal effector domain of the bipartite response regulators"/>
    <property type="match status" value="1"/>
</dbReference>
<dbReference type="SMART" id="SM00240">
    <property type="entry name" value="FHA"/>
    <property type="match status" value="1"/>
</dbReference>
<protein>
    <submittedName>
        <fullName evidence="5">FHA domain-containing protein</fullName>
    </submittedName>
</protein>
<sequence length="214" mass="23735">MQNEHAILARLIALSDDVTPTELLLGGDEHTIGRSMLCDVVINRQTVSRLHARIVREGPRYLLHDAGSANGTFVNGQLINGPHILSNHDTIAPGLGGDLLRFLDPDPTVVPHTRLRLDERTQAFYLGNALLELTPNQQRLLSRLYRSQGELVSREACAEAIWGRDYDPGLDAEALDRAVSNLRAALRRVGQADELLQTRRGMGYILTVYLPEKS</sequence>
<gene>
    <name evidence="5" type="ORF">EYB53_006510</name>
</gene>
<keyword evidence="1 2" id="KW-0238">DNA-binding</keyword>
<dbReference type="PANTHER" id="PTHR23308">
    <property type="entry name" value="NUCLEAR INHIBITOR OF PROTEIN PHOSPHATASE-1"/>
    <property type="match status" value="1"/>
</dbReference>
<name>A0ABS4D7E1_9CHLR</name>
<organism evidence="5 6">
    <name type="scientific">Candidatus Chloroploca mongolica</name>
    <dbReference type="NCBI Taxonomy" id="2528176"/>
    <lineage>
        <taxon>Bacteria</taxon>
        <taxon>Bacillati</taxon>
        <taxon>Chloroflexota</taxon>
        <taxon>Chloroflexia</taxon>
        <taxon>Chloroflexales</taxon>
        <taxon>Chloroflexineae</taxon>
        <taxon>Oscillochloridaceae</taxon>
        <taxon>Candidatus Chloroploca</taxon>
    </lineage>
</organism>
<dbReference type="Pfam" id="PF00498">
    <property type="entry name" value="FHA"/>
    <property type="match status" value="1"/>
</dbReference>
<dbReference type="Proteomes" id="UP001193081">
    <property type="component" value="Unassembled WGS sequence"/>
</dbReference>
<proteinExistence type="predicted"/>
<dbReference type="SMART" id="SM00862">
    <property type="entry name" value="Trans_reg_C"/>
    <property type="match status" value="1"/>
</dbReference>
<dbReference type="EMBL" id="SIJK02000008">
    <property type="protein sequence ID" value="MBP1465352.1"/>
    <property type="molecule type" value="Genomic_DNA"/>
</dbReference>
<dbReference type="Gene3D" id="2.60.200.20">
    <property type="match status" value="1"/>
</dbReference>
<dbReference type="Pfam" id="PF00486">
    <property type="entry name" value="Trans_reg_C"/>
    <property type="match status" value="1"/>
</dbReference>
<evidence type="ECO:0000259" key="3">
    <source>
        <dbReference type="PROSITE" id="PS50006"/>
    </source>
</evidence>
<dbReference type="Gene3D" id="1.10.10.10">
    <property type="entry name" value="Winged helix-like DNA-binding domain superfamily/Winged helix DNA-binding domain"/>
    <property type="match status" value="1"/>
</dbReference>
<dbReference type="PROSITE" id="PS51755">
    <property type="entry name" value="OMPR_PHOB"/>
    <property type="match status" value="1"/>
</dbReference>
<dbReference type="PROSITE" id="PS50006">
    <property type="entry name" value="FHA_DOMAIN"/>
    <property type="match status" value="1"/>
</dbReference>
<evidence type="ECO:0000256" key="1">
    <source>
        <dbReference type="ARBA" id="ARBA00023125"/>
    </source>
</evidence>
<feature type="domain" description="OmpR/PhoB-type" evidence="4">
    <location>
        <begin position="105"/>
        <end position="208"/>
    </location>
</feature>
<dbReference type="InterPro" id="IPR000253">
    <property type="entry name" value="FHA_dom"/>
</dbReference>
<keyword evidence="6" id="KW-1185">Reference proteome</keyword>
<evidence type="ECO:0000259" key="4">
    <source>
        <dbReference type="PROSITE" id="PS51755"/>
    </source>
</evidence>
<dbReference type="InterPro" id="IPR050923">
    <property type="entry name" value="Cell_Proc_Reg/RNA_Proc"/>
</dbReference>
<dbReference type="CDD" id="cd00060">
    <property type="entry name" value="FHA"/>
    <property type="match status" value="1"/>
</dbReference>